<feature type="active site" description="Charge relay system" evidence="6">
    <location>
        <position position="139"/>
    </location>
</feature>
<dbReference type="RefSeq" id="WP_304420435.1">
    <property type="nucleotide sequence ID" value="NZ_JANCMU010000002.1"/>
</dbReference>
<dbReference type="GO" id="GO:0006508">
    <property type="term" value="P:proteolysis"/>
    <property type="evidence" value="ECO:0007669"/>
    <property type="project" value="UniProtKB-KW"/>
</dbReference>
<evidence type="ECO:0000313" key="9">
    <source>
        <dbReference type="EMBL" id="MDG4945900.1"/>
    </source>
</evidence>
<dbReference type="NCBIfam" id="TIGR04183">
    <property type="entry name" value="Por_Secre_tail"/>
    <property type="match status" value="1"/>
</dbReference>
<dbReference type="Gene3D" id="3.40.50.200">
    <property type="entry name" value="Peptidase S8/S53 domain"/>
    <property type="match status" value="1"/>
</dbReference>
<dbReference type="Pfam" id="PF00082">
    <property type="entry name" value="Peptidase_S8"/>
    <property type="match status" value="1"/>
</dbReference>
<gene>
    <name evidence="9" type="ORF">NMK71_05695</name>
</gene>
<evidence type="ECO:0000259" key="8">
    <source>
        <dbReference type="Pfam" id="PF18962"/>
    </source>
</evidence>
<keyword evidence="4 6" id="KW-0378">Hydrolase</keyword>
<feature type="active site" description="Charge relay system" evidence="6">
    <location>
        <position position="110"/>
    </location>
</feature>
<name>A0A9X4RVL8_9FLAO</name>
<evidence type="ECO:0000256" key="5">
    <source>
        <dbReference type="ARBA" id="ARBA00022825"/>
    </source>
</evidence>
<evidence type="ECO:0000256" key="2">
    <source>
        <dbReference type="ARBA" id="ARBA00022670"/>
    </source>
</evidence>
<dbReference type="SUPFAM" id="SSF52743">
    <property type="entry name" value="Subtilisin-like"/>
    <property type="match status" value="1"/>
</dbReference>
<feature type="domain" description="Peptidase S8/S53" evidence="7">
    <location>
        <begin position="122"/>
        <end position="425"/>
    </location>
</feature>
<dbReference type="InterPro" id="IPR008979">
    <property type="entry name" value="Galactose-bd-like_sf"/>
</dbReference>
<dbReference type="Pfam" id="PF18962">
    <property type="entry name" value="Por_Secre_tail"/>
    <property type="match status" value="1"/>
</dbReference>
<keyword evidence="5 6" id="KW-0720">Serine protease</keyword>
<evidence type="ECO:0000313" key="10">
    <source>
        <dbReference type="Proteomes" id="UP001152599"/>
    </source>
</evidence>
<dbReference type="SUPFAM" id="SSF49785">
    <property type="entry name" value="Galactose-binding domain-like"/>
    <property type="match status" value="1"/>
</dbReference>
<keyword evidence="2 6" id="KW-0645">Protease</keyword>
<sequence>MKKYVFLLGVGLMSLTYGQETNVEELKKLGDQFQIEHEANLKFISEIAAKKGWDEAQLKKHFLGKYGDYLVYIDNTDIDQIKVADVDKLYDNTISGVAVTGEGMTVYQWDGGRIDTAHTEFTDDRASNMESAESPISDHATGVAGIMVAAGVSPAAKGMAPSANVVGYDFYNNLNEIVTESANNLEYMISNHSYGYQAGWKYGEYDQSLGEGWYWFGYPSMDENESAYHGIYSTLDSYIDNIARNAPQHLMIKSAGNDRNTGPGTAVEHAVLGDNDEWEISSTFRPVNCGTTGYDCLPYGAIAKNILLVGSTNQVAGNGRYNGPSSVSPSVFTSFGPTDDGRIKPDVVTQGSSVVVPTANNGYWSQGNGTSFSSPSVTGIAVLLQQLYYELNTEYLNAAELKALIINTTNETGDYPGPDYKYGFGLVNAFNAANLIVDETNNDAIIINDVKAISEKSYALTATGDEPIRATLVWIDPAKNPGSLSFELNGRTPMLINDLDMRIIEDSSLTEYMPWTLDVENPSAAAVPGDNVLDNVEQILVPSPSAGSYTLTVNHKNGISGITQAYALVVSGAKLSTQSTNDLQAKKVGIYPNPVRDILNLSGLEGDAQVQIISANGQIVKSEKVSNKQVNVNSLPAGAYIITIKDETGATAHKFIKK</sequence>
<dbReference type="GO" id="GO:0004252">
    <property type="term" value="F:serine-type endopeptidase activity"/>
    <property type="evidence" value="ECO:0007669"/>
    <property type="project" value="UniProtKB-UniRule"/>
</dbReference>
<dbReference type="InterPro" id="IPR050131">
    <property type="entry name" value="Peptidase_S8_subtilisin-like"/>
</dbReference>
<keyword evidence="3" id="KW-0732">Signal</keyword>
<evidence type="ECO:0000256" key="6">
    <source>
        <dbReference type="PROSITE-ProRule" id="PRU01240"/>
    </source>
</evidence>
<dbReference type="PROSITE" id="PS00138">
    <property type="entry name" value="SUBTILASE_SER"/>
    <property type="match status" value="1"/>
</dbReference>
<keyword evidence="10" id="KW-1185">Reference proteome</keyword>
<proteinExistence type="inferred from homology"/>
<organism evidence="9 10">
    <name type="scientific">Profundicola chukchiensis</name>
    <dbReference type="NCBI Taxonomy" id="2961959"/>
    <lineage>
        <taxon>Bacteria</taxon>
        <taxon>Pseudomonadati</taxon>
        <taxon>Bacteroidota</taxon>
        <taxon>Flavobacteriia</taxon>
        <taxon>Flavobacteriales</taxon>
        <taxon>Weeksellaceae</taxon>
        <taxon>Profundicola</taxon>
    </lineage>
</organism>
<evidence type="ECO:0000259" key="7">
    <source>
        <dbReference type="Pfam" id="PF00082"/>
    </source>
</evidence>
<dbReference type="PANTHER" id="PTHR43806:SF11">
    <property type="entry name" value="CEREVISIN-RELATED"/>
    <property type="match status" value="1"/>
</dbReference>
<dbReference type="Gene3D" id="2.60.120.380">
    <property type="match status" value="1"/>
</dbReference>
<dbReference type="Proteomes" id="UP001152599">
    <property type="component" value="Unassembled WGS sequence"/>
</dbReference>
<dbReference type="EMBL" id="JANCMU010000002">
    <property type="protein sequence ID" value="MDG4945900.1"/>
    <property type="molecule type" value="Genomic_DNA"/>
</dbReference>
<dbReference type="InterPro" id="IPR023828">
    <property type="entry name" value="Peptidase_S8_Ser-AS"/>
</dbReference>
<comment type="caution">
    <text evidence="9">The sequence shown here is derived from an EMBL/GenBank/DDBJ whole genome shotgun (WGS) entry which is preliminary data.</text>
</comment>
<comment type="similarity">
    <text evidence="1 6">Belongs to the peptidase S8 family.</text>
</comment>
<reference evidence="9" key="1">
    <citation type="submission" date="2022-07" db="EMBL/GenBank/DDBJ databases">
        <title>Description and genome-wide analysis of Profundicola chukchiensis gen. nov., sp. nov., marine bacteria isolated from bottom sediments of the Chukchi Sea.</title>
        <authorList>
            <person name="Romanenko L."/>
            <person name="Otstavnykh N."/>
            <person name="Kurilenko V."/>
            <person name="Eremeev V."/>
            <person name="Velansky P."/>
            <person name="Mikhailov V."/>
            <person name="Isaeva M."/>
        </authorList>
    </citation>
    <scope>NUCLEOTIDE SEQUENCE</scope>
    <source>
        <strain evidence="9">KMM 9713</strain>
    </source>
</reference>
<feature type="active site" description="Charge relay system" evidence="6">
    <location>
        <position position="371"/>
    </location>
</feature>
<dbReference type="InterPro" id="IPR026444">
    <property type="entry name" value="Secre_tail"/>
</dbReference>
<feature type="domain" description="Secretion system C-terminal sorting" evidence="8">
    <location>
        <begin position="590"/>
        <end position="656"/>
    </location>
</feature>
<evidence type="ECO:0000256" key="3">
    <source>
        <dbReference type="ARBA" id="ARBA00022729"/>
    </source>
</evidence>
<dbReference type="PANTHER" id="PTHR43806">
    <property type="entry name" value="PEPTIDASE S8"/>
    <property type="match status" value="1"/>
</dbReference>
<evidence type="ECO:0000256" key="4">
    <source>
        <dbReference type="ARBA" id="ARBA00022801"/>
    </source>
</evidence>
<dbReference type="GO" id="GO:0005615">
    <property type="term" value="C:extracellular space"/>
    <property type="evidence" value="ECO:0007669"/>
    <property type="project" value="TreeGrafter"/>
</dbReference>
<dbReference type="InterPro" id="IPR036852">
    <property type="entry name" value="Peptidase_S8/S53_dom_sf"/>
</dbReference>
<evidence type="ECO:0000256" key="1">
    <source>
        <dbReference type="ARBA" id="ARBA00011073"/>
    </source>
</evidence>
<dbReference type="PROSITE" id="PS51892">
    <property type="entry name" value="SUBTILASE"/>
    <property type="match status" value="1"/>
</dbReference>
<dbReference type="InterPro" id="IPR000209">
    <property type="entry name" value="Peptidase_S8/S53_dom"/>
</dbReference>
<accession>A0A9X4RVL8</accession>
<dbReference type="AlphaFoldDB" id="A0A9X4RVL8"/>
<protein>
    <submittedName>
        <fullName evidence="9">S8 family serine peptidase</fullName>
    </submittedName>
</protein>